<evidence type="ECO:0000313" key="2">
    <source>
        <dbReference type="EMBL" id="UWZ37071.1"/>
    </source>
</evidence>
<sequence length="142" mass="15978">MSYAIMPFKIRLDALNDVLAVRDEALCAWVRDRCRADLTNLDDWSHSTRPAADFLADLMLGRPHADQDAHLYGYCLKALCDLWGARLPNEGWWGMRCCCNAASTTRTWSASTTDGSANGRWRAFGALSAPGPRLRPVLRRRH</sequence>
<dbReference type="EMBL" id="CP073721">
    <property type="protein sequence ID" value="UWZ37071.1"/>
    <property type="molecule type" value="Genomic_DNA"/>
</dbReference>
<dbReference type="Proteomes" id="UP001058271">
    <property type="component" value="Chromosome"/>
</dbReference>
<evidence type="ECO:0000313" key="3">
    <source>
        <dbReference type="Proteomes" id="UP001058271"/>
    </source>
</evidence>
<protein>
    <recommendedName>
        <fullName evidence="1">DUF7691 domain-containing protein</fullName>
    </recommendedName>
</protein>
<gene>
    <name evidence="2" type="ORF">Drose_01735</name>
</gene>
<dbReference type="InterPro" id="IPR056108">
    <property type="entry name" value="DUF7691"/>
</dbReference>
<evidence type="ECO:0000259" key="1">
    <source>
        <dbReference type="Pfam" id="PF24740"/>
    </source>
</evidence>
<proteinExistence type="predicted"/>
<dbReference type="RefSeq" id="WP_260726420.1">
    <property type="nucleotide sequence ID" value="NZ_BAAABS010000035.1"/>
</dbReference>
<name>A0ABY5Z4U6_9ACTN</name>
<keyword evidence="3" id="KW-1185">Reference proteome</keyword>
<organism evidence="2 3">
    <name type="scientific">Dactylosporangium roseum</name>
    <dbReference type="NCBI Taxonomy" id="47989"/>
    <lineage>
        <taxon>Bacteria</taxon>
        <taxon>Bacillati</taxon>
        <taxon>Actinomycetota</taxon>
        <taxon>Actinomycetes</taxon>
        <taxon>Micromonosporales</taxon>
        <taxon>Micromonosporaceae</taxon>
        <taxon>Dactylosporangium</taxon>
    </lineage>
</organism>
<reference evidence="2" key="1">
    <citation type="submission" date="2021-04" db="EMBL/GenBank/DDBJ databases">
        <title>Biosynthetic gene clusters of Dactylosporangioum roseum.</title>
        <authorList>
            <person name="Hartkoorn R.C."/>
            <person name="Beaudoing E."/>
            <person name="Hot D."/>
            <person name="Moureu S."/>
        </authorList>
    </citation>
    <scope>NUCLEOTIDE SEQUENCE</scope>
    <source>
        <strain evidence="2">NRRL B-16295</strain>
    </source>
</reference>
<feature type="domain" description="DUF7691" evidence="1">
    <location>
        <begin position="1"/>
        <end position="94"/>
    </location>
</feature>
<accession>A0ABY5Z4U6</accession>
<dbReference type="Pfam" id="PF24740">
    <property type="entry name" value="DUF7691"/>
    <property type="match status" value="1"/>
</dbReference>